<dbReference type="PANTHER" id="PTHR33053:SF9">
    <property type="entry name" value="AGAP000105-PA"/>
    <property type="match status" value="1"/>
</dbReference>
<accession>A0AAV0WAU8</accession>
<name>A0AAV0WAU8_9HEMI</name>
<reference evidence="1 2" key="1">
    <citation type="submission" date="2023-01" db="EMBL/GenBank/DDBJ databases">
        <authorList>
            <person name="Whitehead M."/>
        </authorList>
    </citation>
    <scope>NUCLEOTIDE SEQUENCE [LARGE SCALE GENOMIC DNA]</scope>
</reference>
<comment type="caution">
    <text evidence="1">The sequence shown here is derived from an EMBL/GenBank/DDBJ whole genome shotgun (WGS) entry which is preliminary data.</text>
</comment>
<proteinExistence type="predicted"/>
<evidence type="ECO:0000313" key="2">
    <source>
        <dbReference type="Proteomes" id="UP001160148"/>
    </source>
</evidence>
<evidence type="ECO:0000313" key="1">
    <source>
        <dbReference type="EMBL" id="CAI6352969.1"/>
    </source>
</evidence>
<sequence>MKKCSVSKRHFNRVIKNQLNNLECSAQSVLNQTHFVESSVVNYVEVGANINASSSDIISNNSEISSSIPLLHNYIDNENDKYINTDHLLIDSVVNIQNDKISISNSSSSSDEETFSNVLANNIQKSSESTENIFQELHKWSIEYKINHNALKSLLTILRKTLTFKTLPKDPRTFLMTPKITLLRTVTPGLYNHFGILNSLNNIFKNEVSVPSIIKVSINIDGLPLSKSSSSQLYPILGIVKNYKPLDNIVFPIGIYHGNEKPSCFNNFLEDFVTEAIGLYNKDITVCGKKTRFEIQMLLFDAVAKASVLQIKGHSGYSSCSKCTAEGEYLNGRMCFPDITFIERTDNDFKNQTDENHHVGQTILTRIPGLNLVSDVPLDYMHLILLGVMKKLLVGTWIFGKPPHKLPSRIIDEMSTQLISLKSYIPCEFSKKPRSLKEAKRFKATEFRLFLLYLGPIVLKGILDSTKYDHFITLHYAISILVSNKAFECQYVDYAEQLLKHFVVSCRLIYNEEFMIHNIHNLLHISNDVRKYGPLDVFSNFPFENFLGQLKKLVRKSSDVLPQIVRRLSEIQHLSYENFNKNNTHILTTSEFELLKIKQTNNILAEHCFGPQFEELIFPMYKLTLAINNRCCKLKCNTIIEIFSFGYESQSKLPIVIGKKYLNVIDFFKKPNHSSLIGIHFVSELNQYDEFWHITEILTKLVRLPLNNKGYVVFPLLHI</sequence>
<protein>
    <recommendedName>
        <fullName evidence="3">Transposase domain-containing protein</fullName>
    </recommendedName>
</protein>
<dbReference type="PANTHER" id="PTHR33053">
    <property type="entry name" value="PROTEIN, PUTATIVE-RELATED"/>
    <property type="match status" value="1"/>
</dbReference>
<organism evidence="1 2">
    <name type="scientific">Macrosiphum euphorbiae</name>
    <name type="common">potato aphid</name>
    <dbReference type="NCBI Taxonomy" id="13131"/>
    <lineage>
        <taxon>Eukaryota</taxon>
        <taxon>Metazoa</taxon>
        <taxon>Ecdysozoa</taxon>
        <taxon>Arthropoda</taxon>
        <taxon>Hexapoda</taxon>
        <taxon>Insecta</taxon>
        <taxon>Pterygota</taxon>
        <taxon>Neoptera</taxon>
        <taxon>Paraneoptera</taxon>
        <taxon>Hemiptera</taxon>
        <taxon>Sternorrhyncha</taxon>
        <taxon>Aphidomorpha</taxon>
        <taxon>Aphidoidea</taxon>
        <taxon>Aphididae</taxon>
        <taxon>Macrosiphini</taxon>
        <taxon>Macrosiphum</taxon>
    </lineage>
</organism>
<gene>
    <name evidence="1" type="ORF">MEUPH1_LOCUS9150</name>
</gene>
<dbReference type="EMBL" id="CARXXK010000002">
    <property type="protein sequence ID" value="CAI6352969.1"/>
    <property type="molecule type" value="Genomic_DNA"/>
</dbReference>
<evidence type="ECO:0008006" key="3">
    <source>
        <dbReference type="Google" id="ProtNLM"/>
    </source>
</evidence>
<keyword evidence="2" id="KW-1185">Reference proteome</keyword>
<dbReference type="Proteomes" id="UP001160148">
    <property type="component" value="Unassembled WGS sequence"/>
</dbReference>
<dbReference type="AlphaFoldDB" id="A0AAV0WAU8"/>